<keyword evidence="4 6" id="KW-0663">Pyridoxal phosphate</keyword>
<dbReference type="RefSeq" id="WP_345638862.1">
    <property type="nucleotide sequence ID" value="NZ_BAABJR010000038.1"/>
</dbReference>
<proteinExistence type="inferred from homology"/>
<keyword evidence="8" id="KW-1185">Reference proteome</keyword>
<dbReference type="Gene3D" id="3.90.1150.10">
    <property type="entry name" value="Aspartate Aminotransferase, domain 1"/>
    <property type="match status" value="1"/>
</dbReference>
<dbReference type="Proteomes" id="UP001499878">
    <property type="component" value="Unassembled WGS sequence"/>
</dbReference>
<dbReference type="GO" id="GO:0008483">
    <property type="term" value="F:transaminase activity"/>
    <property type="evidence" value="ECO:0007669"/>
    <property type="project" value="UniProtKB-KW"/>
</dbReference>
<dbReference type="InterPro" id="IPR015424">
    <property type="entry name" value="PyrdxlP-dep_Trfase"/>
</dbReference>
<comment type="cofactor">
    <cofactor evidence="1">
        <name>pyridoxal 5'-phosphate</name>
        <dbReference type="ChEBI" id="CHEBI:597326"/>
    </cofactor>
</comment>
<comment type="caution">
    <text evidence="7">The sequence shown here is derived from an EMBL/GenBank/DDBJ whole genome shotgun (WGS) entry which is preliminary data.</text>
</comment>
<organism evidence="7 8">
    <name type="scientific">Streptomyces thinghirensis</name>
    <dbReference type="NCBI Taxonomy" id="551547"/>
    <lineage>
        <taxon>Bacteria</taxon>
        <taxon>Bacillati</taxon>
        <taxon>Actinomycetota</taxon>
        <taxon>Actinomycetes</taxon>
        <taxon>Kitasatosporales</taxon>
        <taxon>Streptomycetaceae</taxon>
        <taxon>Streptomyces</taxon>
    </lineage>
</organism>
<evidence type="ECO:0000256" key="1">
    <source>
        <dbReference type="ARBA" id="ARBA00001933"/>
    </source>
</evidence>
<reference evidence="8" key="1">
    <citation type="journal article" date="2019" name="Int. J. Syst. Evol. Microbiol.">
        <title>The Global Catalogue of Microorganisms (GCM) 10K type strain sequencing project: providing services to taxonomists for standard genome sequencing and annotation.</title>
        <authorList>
            <consortium name="The Broad Institute Genomics Platform"/>
            <consortium name="The Broad Institute Genome Sequencing Center for Infectious Disease"/>
            <person name="Wu L."/>
            <person name="Ma J."/>
        </authorList>
    </citation>
    <scope>NUCLEOTIDE SEQUENCE [LARGE SCALE GENOMIC DNA]</scope>
    <source>
        <strain evidence="8">JCM 18306</strain>
    </source>
</reference>
<dbReference type="Pfam" id="PF01041">
    <property type="entry name" value="DegT_DnrJ_EryC1"/>
    <property type="match status" value="1"/>
</dbReference>
<dbReference type="InterPro" id="IPR015421">
    <property type="entry name" value="PyrdxlP-dep_Trfase_major"/>
</dbReference>
<evidence type="ECO:0000256" key="2">
    <source>
        <dbReference type="ARBA" id="ARBA00022576"/>
    </source>
</evidence>
<accession>A0ABP9TFN0</accession>
<keyword evidence="2 7" id="KW-0032">Aminotransferase</keyword>
<dbReference type="PANTHER" id="PTHR30244:SF34">
    <property type="entry name" value="DTDP-4-AMINO-4,6-DIDEOXYGALACTOSE TRANSAMINASE"/>
    <property type="match status" value="1"/>
</dbReference>
<dbReference type="InterPro" id="IPR015422">
    <property type="entry name" value="PyrdxlP-dep_Trfase_small"/>
</dbReference>
<name>A0ABP9TFN0_9ACTN</name>
<dbReference type="EMBL" id="BAABJR010000038">
    <property type="protein sequence ID" value="GAA5217957.1"/>
    <property type="molecule type" value="Genomic_DNA"/>
</dbReference>
<evidence type="ECO:0000256" key="6">
    <source>
        <dbReference type="RuleBase" id="RU004508"/>
    </source>
</evidence>
<evidence type="ECO:0000256" key="4">
    <source>
        <dbReference type="ARBA" id="ARBA00022898"/>
    </source>
</evidence>
<evidence type="ECO:0000256" key="3">
    <source>
        <dbReference type="ARBA" id="ARBA00022679"/>
    </source>
</evidence>
<protein>
    <submittedName>
        <fullName evidence="7">DegT/DnrJ/EryC1/StrS family aminotransferase</fullName>
    </submittedName>
</protein>
<keyword evidence="3" id="KW-0808">Transferase</keyword>
<dbReference type="SUPFAM" id="SSF53383">
    <property type="entry name" value="PLP-dependent transferases"/>
    <property type="match status" value="1"/>
</dbReference>
<dbReference type="PIRSF" id="PIRSF000390">
    <property type="entry name" value="PLP_StrS"/>
    <property type="match status" value="1"/>
</dbReference>
<dbReference type="Gene3D" id="3.40.640.10">
    <property type="entry name" value="Type I PLP-dependent aspartate aminotransferase-like (Major domain)"/>
    <property type="match status" value="1"/>
</dbReference>
<sequence>MINLFQPQVGKEELDAVAEVFDSHWLGHGPRTKAFEADFAEHIGVDAEQVVFINSGTAGLFLALEALDLAEGDEVVLPSLSFVAAANAIGSTGARPVFCDVDARTLNPTAEDVERSLTPRTKAVIVLHYGGYPGDIVRIARLCRERGVALVEDAACSVASRVGGRAVGSFGDLAMWSFDAMKVMVTGDGGMLYVRDRELAARARRLAYHGLAQPSGFGHAKVSHRWWELDVPEIGRRVIGNDLTAAIGSVQLRRLPELVARRREIVELYDRELAGLDGVRTPPPLPEGHESSYYFYWVQTSPEIRDEVASELYAAGIYTTFRYAPLHKVPAYRAQDEVLPASDKASGETLCLPLHPGLADDDVRTVAAALREAVEARHK</sequence>
<dbReference type="InterPro" id="IPR000653">
    <property type="entry name" value="DegT/StrS_aminotransferase"/>
</dbReference>
<dbReference type="PANTHER" id="PTHR30244">
    <property type="entry name" value="TRANSAMINASE"/>
    <property type="match status" value="1"/>
</dbReference>
<gene>
    <name evidence="7" type="ORF">GCM10023323_76870</name>
</gene>
<dbReference type="CDD" id="cd00616">
    <property type="entry name" value="AHBA_syn"/>
    <property type="match status" value="1"/>
</dbReference>
<evidence type="ECO:0000313" key="8">
    <source>
        <dbReference type="Proteomes" id="UP001499878"/>
    </source>
</evidence>
<evidence type="ECO:0000313" key="7">
    <source>
        <dbReference type="EMBL" id="GAA5217957.1"/>
    </source>
</evidence>
<comment type="similarity">
    <text evidence="5">Belongs to the DegT/DnrJ/EryC1 family. L-glutamine:2-deoxy-scyllo-inosose/scyllo-inosose aminotransferase subfamily.</text>
</comment>
<evidence type="ECO:0000256" key="5">
    <source>
        <dbReference type="ARBA" id="ARBA00038398"/>
    </source>
</evidence>